<dbReference type="GO" id="GO:0007166">
    <property type="term" value="P:cell surface receptor signaling pathway"/>
    <property type="evidence" value="ECO:0007669"/>
    <property type="project" value="InterPro"/>
</dbReference>
<keyword evidence="2" id="KW-0274">FAD</keyword>
<dbReference type="InterPro" id="IPR016164">
    <property type="entry name" value="FAD-linked_Oxase-like_C"/>
</dbReference>
<keyword evidence="1" id="KW-0285">Flavoprotein</keyword>
<accession>R7S7G3</accession>
<dbReference type="GeneID" id="19417403"/>
<gene>
    <name evidence="3" type="ORF">TRAVEDRAFT_54488</name>
</gene>
<dbReference type="InterPro" id="IPR059179">
    <property type="entry name" value="MLKL-like_MCAfunc"/>
</dbReference>
<dbReference type="InterPro" id="IPR036537">
    <property type="entry name" value="Adaptor_Cbl_N_dom_sf"/>
</dbReference>
<dbReference type="GO" id="GO:0050660">
    <property type="term" value="F:flavin adenine dinucleotide binding"/>
    <property type="evidence" value="ECO:0007669"/>
    <property type="project" value="InterPro"/>
</dbReference>
<evidence type="ECO:0000256" key="2">
    <source>
        <dbReference type="ARBA" id="ARBA00022827"/>
    </source>
</evidence>
<sequence length="222" mass="24826">MPRRLQFRQFSKTLTTKLRLAGLGRGLRSLGKGISRIPIDPVIVAVETAGNMGSSVPVVQGISSAAVSLLQRAQGVGRNREKCKALAALAESVASAVVDATGDIRNVGDLDEKTLLNLAELEWRMEQIAKTMTRLERKPVWRRFWHKDKHDEALTEHKESLKHALRIFQGTGKCAYWYEGLGEDTAELMKTIKNSDDPLHLIDPGKLLYPEKRNRNPPERGH</sequence>
<evidence type="ECO:0000313" key="4">
    <source>
        <dbReference type="Proteomes" id="UP000054317"/>
    </source>
</evidence>
<dbReference type="CDD" id="cd21037">
    <property type="entry name" value="MLKL_NTD"/>
    <property type="match status" value="1"/>
</dbReference>
<dbReference type="AlphaFoldDB" id="R7S7G3"/>
<dbReference type="OrthoDB" id="2751318at2759"/>
<dbReference type="KEGG" id="tvs:TRAVEDRAFT_54488"/>
<organism evidence="3 4">
    <name type="scientific">Trametes versicolor (strain FP-101664)</name>
    <name type="common">White-rot fungus</name>
    <name type="synonym">Coriolus versicolor</name>
    <dbReference type="NCBI Taxonomy" id="717944"/>
    <lineage>
        <taxon>Eukaryota</taxon>
        <taxon>Fungi</taxon>
        <taxon>Dikarya</taxon>
        <taxon>Basidiomycota</taxon>
        <taxon>Agaricomycotina</taxon>
        <taxon>Agaricomycetes</taxon>
        <taxon>Polyporales</taxon>
        <taxon>Polyporaceae</taxon>
        <taxon>Trametes</taxon>
    </lineage>
</organism>
<proteinExistence type="predicted"/>
<dbReference type="EMBL" id="JH711800">
    <property type="protein sequence ID" value="EIW51552.1"/>
    <property type="molecule type" value="Genomic_DNA"/>
</dbReference>
<dbReference type="Proteomes" id="UP000054317">
    <property type="component" value="Unassembled WGS sequence"/>
</dbReference>
<name>R7S7G3_TRAVS</name>
<dbReference type="GO" id="GO:0003824">
    <property type="term" value="F:catalytic activity"/>
    <property type="evidence" value="ECO:0007669"/>
    <property type="project" value="InterPro"/>
</dbReference>
<evidence type="ECO:0000256" key="1">
    <source>
        <dbReference type="ARBA" id="ARBA00022630"/>
    </source>
</evidence>
<keyword evidence="4" id="KW-1185">Reference proteome</keyword>
<protein>
    <submittedName>
        <fullName evidence="3">Uncharacterized protein</fullName>
    </submittedName>
</protein>
<dbReference type="RefSeq" id="XP_008045599.1">
    <property type="nucleotide sequence ID" value="XM_008047408.1"/>
</dbReference>
<dbReference type="SUPFAM" id="SSF55103">
    <property type="entry name" value="FAD-linked oxidases, C-terminal domain"/>
    <property type="match status" value="1"/>
</dbReference>
<evidence type="ECO:0000313" key="3">
    <source>
        <dbReference type="EMBL" id="EIW51552.1"/>
    </source>
</evidence>
<dbReference type="Gene3D" id="1.20.930.20">
    <property type="entry name" value="Adaptor protein Cbl, N-terminal domain"/>
    <property type="match status" value="1"/>
</dbReference>
<reference evidence="4" key="1">
    <citation type="journal article" date="2012" name="Science">
        <title>The Paleozoic origin of enzymatic lignin decomposition reconstructed from 31 fungal genomes.</title>
        <authorList>
            <person name="Floudas D."/>
            <person name="Binder M."/>
            <person name="Riley R."/>
            <person name="Barry K."/>
            <person name="Blanchette R.A."/>
            <person name="Henrissat B."/>
            <person name="Martinez A.T."/>
            <person name="Otillar R."/>
            <person name="Spatafora J.W."/>
            <person name="Yadav J.S."/>
            <person name="Aerts A."/>
            <person name="Benoit I."/>
            <person name="Boyd A."/>
            <person name="Carlson A."/>
            <person name="Copeland A."/>
            <person name="Coutinho P.M."/>
            <person name="de Vries R.P."/>
            <person name="Ferreira P."/>
            <person name="Findley K."/>
            <person name="Foster B."/>
            <person name="Gaskell J."/>
            <person name="Glotzer D."/>
            <person name="Gorecki P."/>
            <person name="Heitman J."/>
            <person name="Hesse C."/>
            <person name="Hori C."/>
            <person name="Igarashi K."/>
            <person name="Jurgens J.A."/>
            <person name="Kallen N."/>
            <person name="Kersten P."/>
            <person name="Kohler A."/>
            <person name="Kuees U."/>
            <person name="Kumar T.K.A."/>
            <person name="Kuo A."/>
            <person name="LaButti K."/>
            <person name="Larrondo L.F."/>
            <person name="Lindquist E."/>
            <person name="Ling A."/>
            <person name="Lombard V."/>
            <person name="Lucas S."/>
            <person name="Lundell T."/>
            <person name="Martin R."/>
            <person name="McLaughlin D.J."/>
            <person name="Morgenstern I."/>
            <person name="Morin E."/>
            <person name="Murat C."/>
            <person name="Nagy L.G."/>
            <person name="Nolan M."/>
            <person name="Ohm R.A."/>
            <person name="Patyshakuliyeva A."/>
            <person name="Rokas A."/>
            <person name="Ruiz-Duenas F.J."/>
            <person name="Sabat G."/>
            <person name="Salamov A."/>
            <person name="Samejima M."/>
            <person name="Schmutz J."/>
            <person name="Slot J.C."/>
            <person name="St John F."/>
            <person name="Stenlid J."/>
            <person name="Sun H."/>
            <person name="Sun S."/>
            <person name="Syed K."/>
            <person name="Tsang A."/>
            <person name="Wiebenga A."/>
            <person name="Young D."/>
            <person name="Pisabarro A."/>
            <person name="Eastwood D.C."/>
            <person name="Martin F."/>
            <person name="Cullen D."/>
            <person name="Grigoriev I.V."/>
            <person name="Hibbett D.S."/>
        </authorList>
    </citation>
    <scope>NUCLEOTIDE SEQUENCE [LARGE SCALE GENOMIC DNA]</scope>
    <source>
        <strain evidence="4">FP-101664</strain>
    </source>
</reference>